<feature type="region of interest" description="Disordered" evidence="4">
    <location>
        <begin position="415"/>
        <end position="443"/>
    </location>
</feature>
<protein>
    <recommendedName>
        <fullName evidence="5">CCT domain-containing protein</fullName>
    </recommendedName>
</protein>
<evidence type="ECO:0000259" key="5">
    <source>
        <dbReference type="PROSITE" id="PS51017"/>
    </source>
</evidence>
<dbReference type="PANTHER" id="PTHR31319">
    <property type="entry name" value="ZINC FINGER PROTEIN CONSTANS-LIKE 4"/>
    <property type="match status" value="1"/>
</dbReference>
<dbReference type="EMBL" id="KV005644">
    <property type="protein sequence ID" value="KZV34020.1"/>
    <property type="molecule type" value="Genomic_DNA"/>
</dbReference>
<dbReference type="GO" id="GO:0009909">
    <property type="term" value="P:regulation of flower development"/>
    <property type="evidence" value="ECO:0007669"/>
    <property type="project" value="InterPro"/>
</dbReference>
<dbReference type="PANTHER" id="PTHR31319:SF110">
    <property type="entry name" value="CCT MOTIF FAMILY PROTEIN"/>
    <property type="match status" value="1"/>
</dbReference>
<dbReference type="OrthoDB" id="153872at2759"/>
<dbReference type="GO" id="GO:0005634">
    <property type="term" value="C:nucleus"/>
    <property type="evidence" value="ECO:0007669"/>
    <property type="project" value="UniProtKB-SubCell"/>
</dbReference>
<dbReference type="InterPro" id="IPR045281">
    <property type="entry name" value="CONSTANS-like"/>
</dbReference>
<evidence type="ECO:0000313" key="7">
    <source>
        <dbReference type="Proteomes" id="UP000250235"/>
    </source>
</evidence>
<dbReference type="Proteomes" id="UP000250235">
    <property type="component" value="Unassembled WGS sequence"/>
</dbReference>
<keyword evidence="7" id="KW-1185">Reference proteome</keyword>
<gene>
    <name evidence="6" type="ORF">F511_02793</name>
</gene>
<comment type="subcellular location">
    <subcellularLocation>
        <location evidence="1 3">Nucleus</location>
    </subcellularLocation>
</comment>
<evidence type="ECO:0000313" key="6">
    <source>
        <dbReference type="EMBL" id="KZV34020.1"/>
    </source>
</evidence>
<evidence type="ECO:0000256" key="4">
    <source>
        <dbReference type="SAM" id="MobiDB-lite"/>
    </source>
</evidence>
<dbReference type="PROSITE" id="PS51017">
    <property type="entry name" value="CCT"/>
    <property type="match status" value="1"/>
</dbReference>
<evidence type="ECO:0000256" key="1">
    <source>
        <dbReference type="ARBA" id="ARBA00004123"/>
    </source>
</evidence>
<dbReference type="AlphaFoldDB" id="A0A2Z7BIC2"/>
<name>A0A2Z7BIC2_9LAMI</name>
<proteinExistence type="predicted"/>
<keyword evidence="2 3" id="KW-0539">Nucleus</keyword>
<evidence type="ECO:0000256" key="2">
    <source>
        <dbReference type="ARBA" id="ARBA00023242"/>
    </source>
</evidence>
<reference evidence="6 7" key="1">
    <citation type="journal article" date="2015" name="Proc. Natl. Acad. Sci. U.S.A.">
        <title>The resurrection genome of Boea hygrometrica: A blueprint for survival of dehydration.</title>
        <authorList>
            <person name="Xiao L."/>
            <person name="Yang G."/>
            <person name="Zhang L."/>
            <person name="Yang X."/>
            <person name="Zhao S."/>
            <person name="Ji Z."/>
            <person name="Zhou Q."/>
            <person name="Hu M."/>
            <person name="Wang Y."/>
            <person name="Chen M."/>
            <person name="Xu Y."/>
            <person name="Jin H."/>
            <person name="Xiao X."/>
            <person name="Hu G."/>
            <person name="Bao F."/>
            <person name="Hu Y."/>
            <person name="Wan P."/>
            <person name="Li L."/>
            <person name="Deng X."/>
            <person name="Kuang T."/>
            <person name="Xiang C."/>
            <person name="Zhu J.K."/>
            <person name="Oliver M.J."/>
            <person name="He Y."/>
        </authorList>
    </citation>
    <scope>NUCLEOTIDE SEQUENCE [LARGE SCALE GENOMIC DNA]</scope>
    <source>
        <strain evidence="7">cv. XS01</strain>
    </source>
</reference>
<evidence type="ECO:0000256" key="3">
    <source>
        <dbReference type="PROSITE-ProRule" id="PRU00357"/>
    </source>
</evidence>
<dbReference type="GO" id="GO:0003700">
    <property type="term" value="F:DNA-binding transcription factor activity"/>
    <property type="evidence" value="ECO:0007669"/>
    <property type="project" value="TreeGrafter"/>
</dbReference>
<feature type="domain" description="CCT" evidence="5">
    <location>
        <begin position="375"/>
        <end position="417"/>
    </location>
</feature>
<dbReference type="InterPro" id="IPR010402">
    <property type="entry name" value="CCT_domain"/>
</dbReference>
<sequence>MVQPDQEEQLPIVILHFFPLTFNTELQSSQCLFRKGILNTAIEAVNGSYSSLFFRPLQEEISSPFGAQLLEFCESDLFPETVQDSEVASTSNCCYEEQSSYPTNHDSFNNSDMNTYNTFMHSGMKTDIASAATATTPSTSPSTPTITTTRDDCVSIIFGSTDDQIENDISDSIDFTTLSPSFPVYPYSQHTSNQEQFGISCIGNQFSLDMMDGSPHTVHQCIPERQQGMVPPPPGVVPMMGPQIPAAYEGEYGMPSVPSYLSLRSSLPGCSLIDPMMGQYLHSSGINAPFSAENSGIFTGNGSFIGADLSHQELEFQGENGGIFMPDSMPRFFNYSYESQHLDVHGGPNTTPLTSEISSLEDPNFKVGKLSVEERKRKIHRYMKKRNERNFSKKIKYACRKTLADSRPRVRGRFARNDELGDIGRSGGSSHEDDKDEEFSLFSTQIPADQQRKVVAREEDDIDSADILAHISGVNSFKWYPIQSWI</sequence>
<accession>A0A2Z7BIC2</accession>
<dbReference type="Pfam" id="PF06203">
    <property type="entry name" value="CCT"/>
    <property type="match status" value="1"/>
</dbReference>
<organism evidence="6 7">
    <name type="scientific">Dorcoceras hygrometricum</name>
    <dbReference type="NCBI Taxonomy" id="472368"/>
    <lineage>
        <taxon>Eukaryota</taxon>
        <taxon>Viridiplantae</taxon>
        <taxon>Streptophyta</taxon>
        <taxon>Embryophyta</taxon>
        <taxon>Tracheophyta</taxon>
        <taxon>Spermatophyta</taxon>
        <taxon>Magnoliopsida</taxon>
        <taxon>eudicotyledons</taxon>
        <taxon>Gunneridae</taxon>
        <taxon>Pentapetalae</taxon>
        <taxon>asterids</taxon>
        <taxon>lamiids</taxon>
        <taxon>Lamiales</taxon>
        <taxon>Gesneriaceae</taxon>
        <taxon>Didymocarpoideae</taxon>
        <taxon>Trichosporeae</taxon>
        <taxon>Loxocarpinae</taxon>
        <taxon>Dorcoceras</taxon>
    </lineage>
</organism>